<feature type="region of interest" description="Disordered" evidence="1">
    <location>
        <begin position="515"/>
        <end position="565"/>
    </location>
</feature>
<dbReference type="GO" id="GO:0005769">
    <property type="term" value="C:early endosome"/>
    <property type="evidence" value="ECO:0007669"/>
    <property type="project" value="TreeGrafter"/>
</dbReference>
<dbReference type="InterPro" id="IPR051866">
    <property type="entry name" value="Intracell_Sig-Traffick_Protein"/>
</dbReference>
<evidence type="ECO:0000259" key="3">
    <source>
        <dbReference type="PROSITE" id="PS50195"/>
    </source>
</evidence>
<protein>
    <submittedName>
        <fullName evidence="4">Uncharacterized protein</fullName>
    </submittedName>
</protein>
<dbReference type="Pfam" id="PF00069">
    <property type="entry name" value="Pkinase"/>
    <property type="match status" value="1"/>
</dbReference>
<dbReference type="SUPFAM" id="SSF64268">
    <property type="entry name" value="PX domain"/>
    <property type="match status" value="1"/>
</dbReference>
<name>A0A3Q3X6A8_MOLML</name>
<keyword evidence="5" id="KW-1185">Reference proteome</keyword>
<dbReference type="Pfam" id="PF00787">
    <property type="entry name" value="PX"/>
    <property type="match status" value="1"/>
</dbReference>
<dbReference type="Proteomes" id="UP000261620">
    <property type="component" value="Unplaced"/>
</dbReference>
<dbReference type="InterPro" id="IPR011009">
    <property type="entry name" value="Kinase-like_dom_sf"/>
</dbReference>
<dbReference type="SMART" id="SM00745">
    <property type="entry name" value="MIT"/>
    <property type="match status" value="1"/>
</dbReference>
<evidence type="ECO:0000313" key="5">
    <source>
        <dbReference type="Proteomes" id="UP000261620"/>
    </source>
</evidence>
<accession>A0A3Q3X6A8</accession>
<dbReference type="Ensembl" id="ENSMMOT00000021260.1">
    <property type="protein sequence ID" value="ENSMMOP00000020914.1"/>
    <property type="gene ID" value="ENSMMOG00000015888.1"/>
</dbReference>
<dbReference type="STRING" id="94237.ENSMMOP00000020914"/>
<dbReference type="SMART" id="SM00220">
    <property type="entry name" value="S_TKc"/>
    <property type="match status" value="1"/>
</dbReference>
<dbReference type="FunFam" id="1.20.58.80:FF:000005">
    <property type="entry name" value="ribosomal protein S6 kinase delta-1 isoform X1"/>
    <property type="match status" value="1"/>
</dbReference>
<dbReference type="SUPFAM" id="SSF56112">
    <property type="entry name" value="Protein kinase-like (PK-like)"/>
    <property type="match status" value="1"/>
</dbReference>
<dbReference type="PANTHER" id="PTHR15508:SF2">
    <property type="entry name" value="RIBOSOMAL PROTEIN S6 KINASE DELTA-1"/>
    <property type="match status" value="1"/>
</dbReference>
<organism evidence="4 5">
    <name type="scientific">Mola mola</name>
    <name type="common">Ocean sunfish</name>
    <name type="synonym">Tetraodon mola</name>
    <dbReference type="NCBI Taxonomy" id="94237"/>
    <lineage>
        <taxon>Eukaryota</taxon>
        <taxon>Metazoa</taxon>
        <taxon>Chordata</taxon>
        <taxon>Craniata</taxon>
        <taxon>Vertebrata</taxon>
        <taxon>Euteleostomi</taxon>
        <taxon>Actinopterygii</taxon>
        <taxon>Neopterygii</taxon>
        <taxon>Teleostei</taxon>
        <taxon>Neoteleostei</taxon>
        <taxon>Acanthomorphata</taxon>
        <taxon>Eupercaria</taxon>
        <taxon>Tetraodontiformes</taxon>
        <taxon>Molidae</taxon>
        <taxon>Mola</taxon>
    </lineage>
</organism>
<dbReference type="AlphaFoldDB" id="A0A3Q3X6A8"/>
<evidence type="ECO:0000256" key="1">
    <source>
        <dbReference type="SAM" id="MobiDB-lite"/>
    </source>
</evidence>
<feature type="compositionally biased region" description="Low complexity" evidence="1">
    <location>
        <begin position="199"/>
        <end position="210"/>
    </location>
</feature>
<dbReference type="GO" id="GO:0005524">
    <property type="term" value="F:ATP binding"/>
    <property type="evidence" value="ECO:0007669"/>
    <property type="project" value="InterPro"/>
</dbReference>
<dbReference type="Pfam" id="PF04212">
    <property type="entry name" value="MIT"/>
    <property type="match status" value="1"/>
</dbReference>
<dbReference type="FunFam" id="3.30.1520.10:FF:000017">
    <property type="entry name" value="ribosomal protein S6 kinase delta-1 isoform X1"/>
    <property type="match status" value="1"/>
</dbReference>
<dbReference type="InterPro" id="IPR036871">
    <property type="entry name" value="PX_dom_sf"/>
</dbReference>
<dbReference type="Gene3D" id="1.10.510.10">
    <property type="entry name" value="Transferase(Phosphotransferase) domain 1"/>
    <property type="match status" value="1"/>
</dbReference>
<dbReference type="PROSITE" id="PS50011">
    <property type="entry name" value="PROTEIN_KINASE_DOM"/>
    <property type="match status" value="1"/>
</dbReference>
<evidence type="ECO:0000259" key="2">
    <source>
        <dbReference type="PROSITE" id="PS50011"/>
    </source>
</evidence>
<feature type="domain" description="PX" evidence="3">
    <location>
        <begin position="7"/>
        <end position="131"/>
    </location>
</feature>
<sequence>MISQRDRGEYARFYTVTDPKKHQKGYTVYKVTARIISRKNPEDVQEITVWKRYSDFRKLHQNLWQLHRNVCSQLELFPPFARAKVFGRFDDSVIEERRQCSEDLLQFSASIPALYSSQHIQDFFKGGEVHDGSDLIGPAEPFSDFLADSLSDCSSDGPSSDSDVTSLAVDTDSLTGLDDGMASGRTSPNQPQRGATNISSSSSSPLLPSLHNRRTPSPAPAPNSEVNWPGRTLFSGSLKKVTIGSTKEVKSDYLDRASELISLAVQKEKEQDFQAAFSCYRSGVDLLLQGVQGEPSPTRREAVKKKTAEYLMRAEQISSLHLGSSMGQRNPSEELRAYRVLGVIDKVSLLLTTLGLRKSSDCGWTKKTIMPHSVPHMVQLRDFFVSEDTVFLLLQYAEGGKLWSHIGKYLRNSSPEDSFDIPFIQKSHTAAVHSPQHALPRLDARSASSGSGPVAFSNSIPGQQKEKENLIMSPQKNVFLPRLIKQIGVQSDPGATSEEECTNSYLTLCNEYEQEKVEPDALEEKESSNKSGHTIDSEQYCDEGQDHSEVFSPLPSPAVSLPLDQSKHTPMEFFRIDSKDSASEATCLDSGDQRPSQKQISIFSTSDLASDVTEGLPELAQEFRGHSLELWGLDCSDKGSNQSVPVISFKEAVVEDEGHPPDLLVNLPVMSGTVHSLQDESETSGVFVGLEVTASPQKFIQPDVLQLHSQSEKGHEQLLEQELSSLCTASATCDTSAASCSPFNSVWDDCSLLPLDPPVTDSLNERLNTDLPSHPCGNSTGSISATNGTEACAAAESLLGLDSESSRVIGNTGGSEFDKEVSRLFAELDKLSLAASQACIPEEFVRCRAAEMVMALDSLHQEGLICRDLNPNNILLDHQGHVQLTYFCRWIDVEESCDKDAITNMYCAPEVGGISEETAACDWWSLGAILFELLTGMVSHKCIIWSLSRFSVQLLQYNPMERLGAGVGGVDDIKSHPFFARVTWPK</sequence>
<feature type="region of interest" description="Disordered" evidence="1">
    <location>
        <begin position="443"/>
        <end position="463"/>
    </location>
</feature>
<feature type="compositionally biased region" description="Basic and acidic residues" evidence="1">
    <location>
        <begin position="515"/>
        <end position="536"/>
    </location>
</feature>
<dbReference type="SMART" id="SM00312">
    <property type="entry name" value="PX"/>
    <property type="match status" value="1"/>
</dbReference>
<dbReference type="InterPro" id="IPR001683">
    <property type="entry name" value="PX_dom"/>
</dbReference>
<reference evidence="4" key="1">
    <citation type="submission" date="2025-08" db="UniProtKB">
        <authorList>
            <consortium name="Ensembl"/>
        </authorList>
    </citation>
    <scope>IDENTIFICATION</scope>
</reference>
<dbReference type="PROSITE" id="PS50195">
    <property type="entry name" value="PX"/>
    <property type="match status" value="1"/>
</dbReference>
<dbReference type="CDD" id="cd02677">
    <property type="entry name" value="MIT_SNX15"/>
    <property type="match status" value="1"/>
</dbReference>
<dbReference type="GO" id="GO:0035091">
    <property type="term" value="F:phosphatidylinositol binding"/>
    <property type="evidence" value="ECO:0007669"/>
    <property type="project" value="InterPro"/>
</dbReference>
<dbReference type="InterPro" id="IPR007330">
    <property type="entry name" value="MIT_dom"/>
</dbReference>
<dbReference type="InterPro" id="IPR036181">
    <property type="entry name" value="MIT_dom_sf"/>
</dbReference>
<dbReference type="GO" id="GO:0004672">
    <property type="term" value="F:protein kinase activity"/>
    <property type="evidence" value="ECO:0007669"/>
    <property type="project" value="InterPro"/>
</dbReference>
<dbReference type="SUPFAM" id="SSF116846">
    <property type="entry name" value="MIT domain"/>
    <property type="match status" value="1"/>
</dbReference>
<dbReference type="Gene3D" id="3.30.1520.10">
    <property type="entry name" value="Phox-like domain"/>
    <property type="match status" value="1"/>
</dbReference>
<feature type="region of interest" description="Disordered" evidence="1">
    <location>
        <begin position="173"/>
        <end position="230"/>
    </location>
</feature>
<feature type="compositionally biased region" description="Polar residues" evidence="1">
    <location>
        <begin position="446"/>
        <end position="462"/>
    </location>
</feature>
<reference evidence="4" key="2">
    <citation type="submission" date="2025-09" db="UniProtKB">
        <authorList>
            <consortium name="Ensembl"/>
        </authorList>
    </citation>
    <scope>IDENTIFICATION</scope>
</reference>
<dbReference type="PANTHER" id="PTHR15508">
    <property type="entry name" value="RIBOSOMAL PROTEIN S6 KINASE"/>
    <property type="match status" value="1"/>
</dbReference>
<dbReference type="OMA" id="GHSSELW"/>
<dbReference type="InterPro" id="IPR000719">
    <property type="entry name" value="Prot_kinase_dom"/>
</dbReference>
<evidence type="ECO:0000313" key="4">
    <source>
        <dbReference type="Ensembl" id="ENSMMOP00000020914.1"/>
    </source>
</evidence>
<feature type="domain" description="Protein kinase" evidence="2">
    <location>
        <begin position="672"/>
        <end position="986"/>
    </location>
</feature>
<proteinExistence type="predicted"/>
<feature type="compositionally biased region" description="Polar residues" evidence="1">
    <location>
        <begin position="184"/>
        <end position="198"/>
    </location>
</feature>
<dbReference type="Gene3D" id="1.20.58.80">
    <property type="entry name" value="Phosphotransferase system, lactose/cellobiose-type IIA subunit"/>
    <property type="match status" value="1"/>
</dbReference>